<sequence length="34" mass="3625">FTETRPMVKTAAANIEKSLCKLGADLTYPPGTVT</sequence>
<organism evidence="1">
    <name type="scientific">marine sediment metagenome</name>
    <dbReference type="NCBI Taxonomy" id="412755"/>
    <lineage>
        <taxon>unclassified sequences</taxon>
        <taxon>metagenomes</taxon>
        <taxon>ecological metagenomes</taxon>
    </lineage>
</organism>
<dbReference type="EMBL" id="BART01042375">
    <property type="protein sequence ID" value="GAH22640.1"/>
    <property type="molecule type" value="Genomic_DNA"/>
</dbReference>
<reference evidence="1" key="1">
    <citation type="journal article" date="2014" name="Front. Microbiol.">
        <title>High frequency of phylogenetically diverse reductive dehalogenase-homologous genes in deep subseafloor sedimentary metagenomes.</title>
        <authorList>
            <person name="Kawai M."/>
            <person name="Futagami T."/>
            <person name="Toyoda A."/>
            <person name="Takaki Y."/>
            <person name="Nishi S."/>
            <person name="Hori S."/>
            <person name="Arai W."/>
            <person name="Tsubouchi T."/>
            <person name="Morono Y."/>
            <person name="Uchiyama I."/>
            <person name="Ito T."/>
            <person name="Fujiyama A."/>
            <person name="Inagaki F."/>
            <person name="Takami H."/>
        </authorList>
    </citation>
    <scope>NUCLEOTIDE SEQUENCE</scope>
    <source>
        <strain evidence="1">Expedition CK06-06</strain>
    </source>
</reference>
<gene>
    <name evidence="1" type="ORF">S01H4_67393</name>
</gene>
<proteinExistence type="predicted"/>
<comment type="caution">
    <text evidence="1">The sequence shown here is derived from an EMBL/GenBank/DDBJ whole genome shotgun (WGS) entry which is preliminary data.</text>
</comment>
<evidence type="ECO:0000313" key="1">
    <source>
        <dbReference type="EMBL" id="GAH22640.1"/>
    </source>
</evidence>
<name>X1EQP6_9ZZZZ</name>
<feature type="non-terminal residue" evidence="1">
    <location>
        <position position="34"/>
    </location>
</feature>
<protein>
    <submittedName>
        <fullName evidence="1">Uncharacterized protein</fullName>
    </submittedName>
</protein>
<dbReference type="AlphaFoldDB" id="X1EQP6"/>
<feature type="non-terminal residue" evidence="1">
    <location>
        <position position="1"/>
    </location>
</feature>
<accession>X1EQP6</accession>